<proteinExistence type="predicted"/>
<dbReference type="Proteomes" id="UP000659654">
    <property type="component" value="Unassembled WGS sequence"/>
</dbReference>
<dbReference type="SMR" id="A0A1I7RY72"/>
<gene>
    <name evidence="2" type="ORF">BXYJ_LOCUS1677</name>
</gene>
<dbReference type="PANTHER" id="PTHR21068">
    <property type="entry name" value="SPARTIN"/>
    <property type="match status" value="1"/>
</dbReference>
<evidence type="ECO:0000259" key="1">
    <source>
        <dbReference type="Pfam" id="PF06911"/>
    </source>
</evidence>
<protein>
    <submittedName>
        <fullName evidence="2">(pine wood nematode) hypothetical protein</fullName>
    </submittedName>
    <submittedName>
        <fullName evidence="6">Senescence domain-containing protein</fullName>
    </submittedName>
</protein>
<feature type="domain" description="Senescence" evidence="1">
    <location>
        <begin position="239"/>
        <end position="413"/>
    </location>
</feature>
<dbReference type="Proteomes" id="UP000582659">
    <property type="component" value="Unassembled WGS sequence"/>
</dbReference>
<sequence>MSSSETLLNEALAYSQQGLIYLDEGNQDGAKAMLSMAEKILSMIDDTSKENERYDTTLNVVNALKEKIGSDVSLKHNVSCDFTETLDAELLFWLPDGVQLVTIKGEETAAAPSPPTSLAIFRVESPQKQSKMYPDLNDSVPQAIIQIGPWAYPLIPDQSIIMKNELGVYVVPNPTDELPDMCVGIILPRDLKESLERDLVKVLQVYATVRESDVVSQMTQEKRERTSEKIAAFLQQSGEKFALKVQKVSISAGTLINDQGEKMRAGMTPTERPVNMNPVIKYGVLVGYKGSKAFAKLTRAILDKVGEVGVNIGRKVASGMKGHNEKGAGRVLSGSANIIGGGIAGVSVAWIALEEASKQLFKNFSDETVQVVKVKYGDQASTTSHQALHAVGHTTLSAFQLWDLGPRSVAGRMVRHAGIQVVRDLGSETDANKNSAILKIGTSKKN</sequence>
<keyword evidence="5" id="KW-1185">Reference proteome</keyword>
<dbReference type="Pfam" id="PF06911">
    <property type="entry name" value="Senescence"/>
    <property type="match status" value="1"/>
</dbReference>
<evidence type="ECO:0000313" key="2">
    <source>
        <dbReference type="EMBL" id="CAD5209922.1"/>
    </source>
</evidence>
<dbReference type="PANTHER" id="PTHR21068:SF43">
    <property type="entry name" value="SPARTIN"/>
    <property type="match status" value="1"/>
</dbReference>
<dbReference type="InterPro" id="IPR045036">
    <property type="entry name" value="Spartin-like"/>
</dbReference>
<dbReference type="Proteomes" id="UP000095284">
    <property type="component" value="Unplaced"/>
</dbReference>
<reference evidence="3" key="2">
    <citation type="submission" date="2020-08" db="EMBL/GenBank/DDBJ databases">
        <authorList>
            <person name="Kikuchi T."/>
        </authorList>
    </citation>
    <scope>NUCLEOTIDE SEQUENCE</scope>
    <source>
        <strain evidence="2">Ka4C1</strain>
    </source>
</reference>
<dbReference type="EMBL" id="CAJFDI010000001">
    <property type="protein sequence ID" value="CAD5209922.1"/>
    <property type="molecule type" value="Genomic_DNA"/>
</dbReference>
<dbReference type="GO" id="GO:0030514">
    <property type="term" value="P:negative regulation of BMP signaling pathway"/>
    <property type="evidence" value="ECO:0007669"/>
    <property type="project" value="TreeGrafter"/>
</dbReference>
<dbReference type="OrthoDB" id="20821at2759"/>
<dbReference type="EMBL" id="CAJFCV020000001">
    <property type="protein sequence ID" value="CAG9085376.1"/>
    <property type="molecule type" value="Genomic_DNA"/>
</dbReference>
<dbReference type="InterPro" id="IPR009686">
    <property type="entry name" value="Senescence/spartin_C"/>
</dbReference>
<evidence type="ECO:0000313" key="6">
    <source>
        <dbReference type="WBParaSite" id="BXY_0568900.1"/>
    </source>
</evidence>
<evidence type="ECO:0000313" key="4">
    <source>
        <dbReference type="Proteomes" id="UP000095284"/>
    </source>
</evidence>
<dbReference type="AlphaFoldDB" id="A0A1I7RY72"/>
<accession>A0A1I7RY72</accession>
<evidence type="ECO:0000313" key="5">
    <source>
        <dbReference type="Proteomes" id="UP000659654"/>
    </source>
</evidence>
<dbReference type="GO" id="GO:0051301">
    <property type="term" value="P:cell division"/>
    <property type="evidence" value="ECO:0007669"/>
    <property type="project" value="TreeGrafter"/>
</dbReference>
<dbReference type="GO" id="GO:0005886">
    <property type="term" value="C:plasma membrane"/>
    <property type="evidence" value="ECO:0007669"/>
    <property type="project" value="TreeGrafter"/>
</dbReference>
<dbReference type="eggNOG" id="KOG2709">
    <property type="taxonomic scope" value="Eukaryota"/>
</dbReference>
<evidence type="ECO:0000313" key="3">
    <source>
        <dbReference type="EMBL" id="CAG9085376.1"/>
    </source>
</evidence>
<reference evidence="6" key="1">
    <citation type="submission" date="2016-11" db="UniProtKB">
        <authorList>
            <consortium name="WormBaseParasite"/>
        </authorList>
    </citation>
    <scope>IDENTIFICATION</scope>
</reference>
<dbReference type="WBParaSite" id="BXY_0568900.1">
    <property type="protein sequence ID" value="BXY_0568900.1"/>
    <property type="gene ID" value="BXY_0568900"/>
</dbReference>
<name>A0A1I7RY72_BURXY</name>
<organism evidence="4 6">
    <name type="scientific">Bursaphelenchus xylophilus</name>
    <name type="common">Pinewood nematode worm</name>
    <name type="synonym">Aphelenchoides xylophilus</name>
    <dbReference type="NCBI Taxonomy" id="6326"/>
    <lineage>
        <taxon>Eukaryota</taxon>
        <taxon>Metazoa</taxon>
        <taxon>Ecdysozoa</taxon>
        <taxon>Nematoda</taxon>
        <taxon>Chromadorea</taxon>
        <taxon>Rhabditida</taxon>
        <taxon>Tylenchina</taxon>
        <taxon>Tylenchomorpha</taxon>
        <taxon>Aphelenchoidea</taxon>
        <taxon>Aphelenchoididae</taxon>
        <taxon>Bursaphelenchus</taxon>
    </lineage>
</organism>